<dbReference type="EMBL" id="CADCXV010000739">
    <property type="protein sequence ID" value="CAB0034301.1"/>
    <property type="molecule type" value="Genomic_DNA"/>
</dbReference>
<feature type="region of interest" description="Disordered" evidence="1">
    <location>
        <begin position="489"/>
        <end position="510"/>
    </location>
</feature>
<dbReference type="AlphaFoldDB" id="A0A6H5IHP8"/>
<feature type="compositionally biased region" description="Low complexity" evidence="1">
    <location>
        <begin position="220"/>
        <end position="235"/>
    </location>
</feature>
<evidence type="ECO:0000256" key="1">
    <source>
        <dbReference type="SAM" id="MobiDB-lite"/>
    </source>
</evidence>
<feature type="compositionally biased region" description="Basic and acidic residues" evidence="1">
    <location>
        <begin position="361"/>
        <end position="370"/>
    </location>
</feature>
<feature type="compositionally biased region" description="Low complexity" evidence="1">
    <location>
        <begin position="45"/>
        <end position="64"/>
    </location>
</feature>
<name>A0A6H5IHP8_9HYME</name>
<feature type="compositionally biased region" description="Low complexity" evidence="1">
    <location>
        <begin position="123"/>
        <end position="133"/>
    </location>
</feature>
<proteinExistence type="predicted"/>
<keyword evidence="3" id="KW-1185">Reference proteome</keyword>
<feature type="compositionally biased region" description="Basic and acidic residues" evidence="1">
    <location>
        <begin position="112"/>
        <end position="122"/>
    </location>
</feature>
<feature type="compositionally biased region" description="Low complexity" evidence="1">
    <location>
        <begin position="446"/>
        <end position="456"/>
    </location>
</feature>
<feature type="region of interest" description="Disordered" evidence="1">
    <location>
        <begin position="428"/>
        <end position="474"/>
    </location>
</feature>
<dbReference type="Proteomes" id="UP000479190">
    <property type="component" value="Unassembled WGS sequence"/>
</dbReference>
<evidence type="ECO:0000313" key="3">
    <source>
        <dbReference type="Proteomes" id="UP000479190"/>
    </source>
</evidence>
<gene>
    <name evidence="2" type="ORF">TBRA_LOCUS6199</name>
</gene>
<sequence length="542" mass="58114">MYAYRCGSTRLGGADLAAGRAAGAVAHSPGPTSSLLAGPAHGHLARAQARRPVQAAAGRQPAQQHEAVEARDPGRHRQVAALGEADHDVHDHGWRRRRRWWWSVGRVRQETRELGGQRHQEQRGQQQVHQKGLGLQRLQERSGQVVGQEGGQVAAAAGAHGHIAHEERCAPGNRAATPGAIRARARDRAGTRSTARLPARRRRLRQIHSREEEEEEEAAAIRGSTSAGITGGASRSSRSICSTIRAASVVQLPSIIATTSGRAPPVPTVRPVTQSGIRYAQASTLYYILVLLVRRWLTNTLMQRTSRGATQPAGAIEQLRRQGHDVLAHHGHGDDEHVRGQHQPLRVPEAPSEPRAAGADADDRHVERHAAHGVAGRRLEEPTPARHHAVPGLVAAGIAQCRGDPVASGPGGTPRLHDPVLLQEQQGDVAEQAATDATGDGDRRVPAAARAPRLAAHSVAGPGRRRRQEGAQGLAQSGLGLLLEAARLAQPPESRSQRRGQARPQPLQIAQRQTQKTIDLDGGPLAEVHLTLIFSLVLKFTK</sequence>
<accession>A0A6H5IHP8</accession>
<feature type="region of interest" description="Disordered" evidence="1">
    <location>
        <begin position="328"/>
        <end position="384"/>
    </location>
</feature>
<reference evidence="2 3" key="1">
    <citation type="submission" date="2020-02" db="EMBL/GenBank/DDBJ databases">
        <authorList>
            <person name="Ferguson B K."/>
        </authorList>
    </citation>
    <scope>NUCLEOTIDE SEQUENCE [LARGE SCALE GENOMIC DNA]</scope>
</reference>
<feature type="region of interest" description="Disordered" evidence="1">
    <location>
        <begin position="24"/>
        <end position="74"/>
    </location>
</feature>
<protein>
    <submittedName>
        <fullName evidence="2">Uncharacterized protein</fullName>
    </submittedName>
</protein>
<organism evidence="2 3">
    <name type="scientific">Trichogramma brassicae</name>
    <dbReference type="NCBI Taxonomy" id="86971"/>
    <lineage>
        <taxon>Eukaryota</taxon>
        <taxon>Metazoa</taxon>
        <taxon>Ecdysozoa</taxon>
        <taxon>Arthropoda</taxon>
        <taxon>Hexapoda</taxon>
        <taxon>Insecta</taxon>
        <taxon>Pterygota</taxon>
        <taxon>Neoptera</taxon>
        <taxon>Endopterygota</taxon>
        <taxon>Hymenoptera</taxon>
        <taxon>Apocrita</taxon>
        <taxon>Proctotrupomorpha</taxon>
        <taxon>Chalcidoidea</taxon>
        <taxon>Trichogrammatidae</taxon>
        <taxon>Trichogramma</taxon>
    </lineage>
</organism>
<evidence type="ECO:0000313" key="2">
    <source>
        <dbReference type="EMBL" id="CAB0034301.1"/>
    </source>
</evidence>
<feature type="region of interest" description="Disordered" evidence="1">
    <location>
        <begin position="112"/>
        <end position="235"/>
    </location>
</feature>
<feature type="compositionally biased region" description="Low complexity" evidence="1">
    <location>
        <begin position="143"/>
        <end position="161"/>
    </location>
</feature>
<feature type="compositionally biased region" description="Basic residues" evidence="1">
    <location>
        <begin position="198"/>
        <end position="207"/>
    </location>
</feature>
<feature type="compositionally biased region" description="Basic and acidic residues" evidence="1">
    <location>
        <begin position="328"/>
        <end position="339"/>
    </location>
</feature>